<dbReference type="PANTHER" id="PTHR30433">
    <property type="entry name" value="CHEMOTAXIS PROTEIN MOTA"/>
    <property type="match status" value="1"/>
</dbReference>
<evidence type="ECO:0000256" key="8">
    <source>
        <dbReference type="ARBA" id="ARBA00022781"/>
    </source>
</evidence>
<evidence type="ECO:0000256" key="10">
    <source>
        <dbReference type="ARBA" id="ARBA00023065"/>
    </source>
</evidence>
<evidence type="ECO:0000313" key="16">
    <source>
        <dbReference type="Proteomes" id="UP000184268"/>
    </source>
</evidence>
<dbReference type="EMBL" id="FQXG01000003">
    <property type="protein sequence ID" value="SHH49140.1"/>
    <property type="molecule type" value="Genomic_DNA"/>
</dbReference>
<feature type="domain" description="Motility protein A N-terminal" evidence="14">
    <location>
        <begin position="7"/>
        <end position="88"/>
    </location>
</feature>
<dbReference type="GO" id="GO:0005886">
    <property type="term" value="C:plasma membrane"/>
    <property type="evidence" value="ECO:0007669"/>
    <property type="project" value="UniProtKB-SubCell"/>
</dbReference>
<dbReference type="InterPro" id="IPR002898">
    <property type="entry name" value="MotA_ExbB_proton_chnl"/>
</dbReference>
<proteinExistence type="inferred from homology"/>
<evidence type="ECO:0000256" key="3">
    <source>
        <dbReference type="ARBA" id="ARBA00022448"/>
    </source>
</evidence>
<keyword evidence="3" id="KW-0813">Transport</keyword>
<protein>
    <submittedName>
        <fullName evidence="15">Chemotaxis protein MotA</fullName>
    </submittedName>
</protein>
<evidence type="ECO:0000256" key="7">
    <source>
        <dbReference type="ARBA" id="ARBA00022779"/>
    </source>
</evidence>
<dbReference type="GO" id="GO:1902600">
    <property type="term" value="P:proton transmembrane transport"/>
    <property type="evidence" value="ECO:0007669"/>
    <property type="project" value="UniProtKB-KW"/>
</dbReference>
<dbReference type="OrthoDB" id="9782603at2"/>
<reference evidence="15 16" key="1">
    <citation type="submission" date="2016-11" db="EMBL/GenBank/DDBJ databases">
        <authorList>
            <person name="Jaros S."/>
            <person name="Januszkiewicz K."/>
            <person name="Wedrychowicz H."/>
        </authorList>
    </citation>
    <scope>NUCLEOTIDE SEQUENCE [LARGE SCALE GENOMIC DNA]</scope>
    <source>
        <strain evidence="15 16">DSM 16917</strain>
    </source>
</reference>
<keyword evidence="8" id="KW-0375">Hydrogen ion transport</keyword>
<gene>
    <name evidence="15" type="ORF">SAMN02745129_2110</name>
</gene>
<dbReference type="InterPro" id="IPR046786">
    <property type="entry name" value="MotA_N"/>
</dbReference>
<organism evidence="15 16">
    <name type="scientific">Ferrimonas marina</name>
    <dbReference type="NCBI Taxonomy" id="299255"/>
    <lineage>
        <taxon>Bacteria</taxon>
        <taxon>Pseudomonadati</taxon>
        <taxon>Pseudomonadota</taxon>
        <taxon>Gammaproteobacteria</taxon>
        <taxon>Alteromonadales</taxon>
        <taxon>Ferrimonadaceae</taxon>
        <taxon>Ferrimonas</taxon>
    </lineage>
</organism>
<dbReference type="Pfam" id="PF20560">
    <property type="entry name" value="MotA_N"/>
    <property type="match status" value="1"/>
</dbReference>
<dbReference type="PROSITE" id="PS01307">
    <property type="entry name" value="MOTA"/>
    <property type="match status" value="1"/>
</dbReference>
<comment type="similarity">
    <text evidence="2">Belongs to the MotA family.</text>
</comment>
<comment type="subcellular location">
    <subcellularLocation>
        <location evidence="1">Cell membrane</location>
        <topology evidence="1">Multi-pass membrane protein</topology>
    </subcellularLocation>
</comment>
<evidence type="ECO:0000256" key="12">
    <source>
        <dbReference type="SAM" id="Phobius"/>
    </source>
</evidence>
<keyword evidence="4" id="KW-1003">Cell membrane</keyword>
<evidence type="ECO:0000256" key="11">
    <source>
        <dbReference type="ARBA" id="ARBA00023136"/>
    </source>
</evidence>
<dbReference type="InterPro" id="IPR047055">
    <property type="entry name" value="MotA-like"/>
</dbReference>
<keyword evidence="6 12" id="KW-0812">Transmembrane</keyword>
<feature type="transmembrane region" description="Helical" evidence="12">
    <location>
        <begin position="204"/>
        <end position="226"/>
    </location>
</feature>
<keyword evidence="11 12" id="KW-0472">Membrane</keyword>
<dbReference type="PANTHER" id="PTHR30433:SF4">
    <property type="entry name" value="MOTILITY PROTEIN A"/>
    <property type="match status" value="1"/>
</dbReference>
<feature type="transmembrane region" description="Helical" evidence="12">
    <location>
        <begin position="172"/>
        <end position="192"/>
    </location>
</feature>
<dbReference type="Proteomes" id="UP000184268">
    <property type="component" value="Unassembled WGS sequence"/>
</dbReference>
<dbReference type="InterPro" id="IPR000540">
    <property type="entry name" value="Flag_MotA_CS"/>
</dbReference>
<name>A0A1M5TER9_9GAMM</name>
<evidence type="ECO:0000313" key="15">
    <source>
        <dbReference type="EMBL" id="SHH49140.1"/>
    </source>
</evidence>
<feature type="transmembrane region" description="Helical" evidence="12">
    <location>
        <begin position="33"/>
        <end position="55"/>
    </location>
</feature>
<keyword evidence="10" id="KW-0406">Ion transport</keyword>
<evidence type="ECO:0000259" key="14">
    <source>
        <dbReference type="Pfam" id="PF20560"/>
    </source>
</evidence>
<keyword evidence="7" id="KW-0283">Flagellar rotation</keyword>
<dbReference type="RefSeq" id="WP_073325737.1">
    <property type="nucleotide sequence ID" value="NZ_FQXG01000003.1"/>
</dbReference>
<sequence length="291" mass="32239">MRPVLSFFLLFASVVGGFFLNGGHPGLLWHPGEYIIVLGAAASIFLISYPFKVGFQAFGAIRHMIKPLYSPEKFEETLCLMAELKIHLEANGSSGLDEHLNKPEASPLFQRYPRVLKDKNAVSFIVDNFRLLETGTEQFMAHELEAIINADIKSQYTESLTPSKAMSSLTEVMPSIGIVAAVLGMNVTMMFIDQEPAVVGAKIGAALFGTFLGIFSGYGVFYPLSAGLGKIAEQRREYLTVIKSFLMAMVNDYALFVTAEVARKQIQPGYRPDFQHLRNRIQEILTKANES</sequence>
<accession>A0A1M5TER9</accession>
<evidence type="ECO:0000256" key="2">
    <source>
        <dbReference type="ARBA" id="ARBA00008038"/>
    </source>
</evidence>
<dbReference type="Pfam" id="PF01618">
    <property type="entry name" value="MotA_ExbB"/>
    <property type="match status" value="1"/>
</dbReference>
<evidence type="ECO:0000256" key="5">
    <source>
        <dbReference type="ARBA" id="ARBA00022500"/>
    </source>
</evidence>
<dbReference type="AlphaFoldDB" id="A0A1M5TER9"/>
<dbReference type="GO" id="GO:0071978">
    <property type="term" value="P:bacterial-type flagellum-dependent swarming motility"/>
    <property type="evidence" value="ECO:0007669"/>
    <property type="project" value="InterPro"/>
</dbReference>
<dbReference type="GO" id="GO:0006935">
    <property type="term" value="P:chemotaxis"/>
    <property type="evidence" value="ECO:0007669"/>
    <property type="project" value="UniProtKB-KW"/>
</dbReference>
<evidence type="ECO:0000256" key="1">
    <source>
        <dbReference type="ARBA" id="ARBA00004651"/>
    </source>
</evidence>
<evidence type="ECO:0000256" key="9">
    <source>
        <dbReference type="ARBA" id="ARBA00022989"/>
    </source>
</evidence>
<feature type="domain" description="MotA/TolQ/ExbB proton channel" evidence="13">
    <location>
        <begin position="140"/>
        <end position="233"/>
    </location>
</feature>
<evidence type="ECO:0000259" key="13">
    <source>
        <dbReference type="Pfam" id="PF01618"/>
    </source>
</evidence>
<dbReference type="STRING" id="299255.SAMN02745129_2110"/>
<evidence type="ECO:0000256" key="4">
    <source>
        <dbReference type="ARBA" id="ARBA00022475"/>
    </source>
</evidence>
<keyword evidence="16" id="KW-1185">Reference proteome</keyword>
<keyword evidence="5" id="KW-0145">Chemotaxis</keyword>
<keyword evidence="9 12" id="KW-1133">Transmembrane helix</keyword>
<evidence type="ECO:0000256" key="6">
    <source>
        <dbReference type="ARBA" id="ARBA00022692"/>
    </source>
</evidence>